<dbReference type="Gene3D" id="3.30.420.60">
    <property type="entry name" value="eRF1 domain 2"/>
    <property type="match status" value="1"/>
</dbReference>
<organism evidence="1 2">
    <name type="scientific">Flavobacterium chungnamense</name>
    <dbReference type="NCBI Taxonomy" id="706182"/>
    <lineage>
        <taxon>Bacteria</taxon>
        <taxon>Pseudomonadati</taxon>
        <taxon>Bacteroidota</taxon>
        <taxon>Flavobacteriia</taxon>
        <taxon>Flavobacteriales</taxon>
        <taxon>Flavobacteriaceae</taxon>
        <taxon>Flavobacterium</taxon>
    </lineage>
</organism>
<gene>
    <name evidence="1" type="ORF">GCM10022388_24770</name>
</gene>
<name>A0ABP7V1L1_9FLAO</name>
<reference evidence="2" key="1">
    <citation type="journal article" date="2019" name="Int. J. Syst. Evol. Microbiol.">
        <title>The Global Catalogue of Microorganisms (GCM) 10K type strain sequencing project: providing services to taxonomists for standard genome sequencing and annotation.</title>
        <authorList>
            <consortium name="The Broad Institute Genomics Platform"/>
            <consortium name="The Broad Institute Genome Sequencing Center for Infectious Disease"/>
            <person name="Wu L."/>
            <person name="Ma J."/>
        </authorList>
    </citation>
    <scope>NUCLEOTIDE SEQUENCE [LARGE SCALE GENOMIC DNA]</scope>
    <source>
        <strain evidence="2">JCM 17068</strain>
    </source>
</reference>
<evidence type="ECO:0000313" key="1">
    <source>
        <dbReference type="EMBL" id="GAA4057169.1"/>
    </source>
</evidence>
<evidence type="ECO:0000313" key="2">
    <source>
        <dbReference type="Proteomes" id="UP001500426"/>
    </source>
</evidence>
<dbReference type="SUPFAM" id="SSF53137">
    <property type="entry name" value="Translational machinery components"/>
    <property type="match status" value="1"/>
</dbReference>
<dbReference type="EMBL" id="BAABCS010000021">
    <property type="protein sequence ID" value="GAA4057169.1"/>
    <property type="molecule type" value="Genomic_DNA"/>
</dbReference>
<sequence>MSQKNKKQFGVWMDTHNATIIGREDVDTGEFVVLDHVTNNGPDKNTSENAENNQEITLTQKFFKEIAMKMPNIDQIHITGTGQIQEQFMKFLADTAQYKNVESSDSTSTKMSDDDTVACFEEYFK</sequence>
<keyword evidence="2" id="KW-1185">Reference proteome</keyword>
<dbReference type="Proteomes" id="UP001500426">
    <property type="component" value="Unassembled WGS sequence"/>
</dbReference>
<dbReference type="RefSeq" id="WP_345095080.1">
    <property type="nucleotide sequence ID" value="NZ_BAABCS010000021.1"/>
</dbReference>
<proteinExistence type="predicted"/>
<accession>A0ABP7V1L1</accession>
<comment type="caution">
    <text evidence="1">The sequence shown here is derived from an EMBL/GenBank/DDBJ whole genome shotgun (WGS) entry which is preliminary data.</text>
</comment>
<protein>
    <submittedName>
        <fullName evidence="1">Uncharacterized protein</fullName>
    </submittedName>
</protein>
<dbReference type="InterPro" id="IPR042226">
    <property type="entry name" value="eFR1_2_sf"/>
</dbReference>